<keyword evidence="3" id="KW-1185">Reference proteome</keyword>
<evidence type="ECO:0000313" key="2">
    <source>
        <dbReference type="EMBL" id="CAK8678326.1"/>
    </source>
</evidence>
<sequence length="190" mass="21664">MYSSEDSATASENADTDAQYAPTTSSEPHFPTKKELDDLIRYLGLTKSGAELLTSRLNEWNLLGDDCKSTAYRNRHLEFSVYFDVIKDLCYCKDVEGLFSAVGIEHDPTQWRLFIESSIKSLKTVLLHNGNIYPSIPLAYSLQMKEDYENVKQLLIKISYTQFKWYVCGDFKMLGVLPGLQGGYTKYSCF</sequence>
<dbReference type="EMBL" id="CAWYQH010000046">
    <property type="protein sequence ID" value="CAK8678326.1"/>
    <property type="molecule type" value="Genomic_DNA"/>
</dbReference>
<evidence type="ECO:0000256" key="1">
    <source>
        <dbReference type="SAM" id="MobiDB-lite"/>
    </source>
</evidence>
<evidence type="ECO:0000313" key="3">
    <source>
        <dbReference type="Proteomes" id="UP001642483"/>
    </source>
</evidence>
<dbReference type="Proteomes" id="UP001642483">
    <property type="component" value="Unassembled WGS sequence"/>
</dbReference>
<feature type="compositionally biased region" description="Polar residues" evidence="1">
    <location>
        <begin position="1"/>
        <end position="13"/>
    </location>
</feature>
<gene>
    <name evidence="2" type="ORF">CVLEPA_LOCUS8249</name>
</gene>
<proteinExistence type="predicted"/>
<name>A0ABP0FF83_CLALP</name>
<dbReference type="PANTHER" id="PTHR46114:SF1">
    <property type="entry name" value="ZAD DOMAIN-CONTAINING PROTEIN"/>
    <property type="match status" value="1"/>
</dbReference>
<organism evidence="2 3">
    <name type="scientific">Clavelina lepadiformis</name>
    <name type="common">Light-bulb sea squirt</name>
    <name type="synonym">Ascidia lepadiformis</name>
    <dbReference type="NCBI Taxonomy" id="159417"/>
    <lineage>
        <taxon>Eukaryota</taxon>
        <taxon>Metazoa</taxon>
        <taxon>Chordata</taxon>
        <taxon>Tunicata</taxon>
        <taxon>Ascidiacea</taxon>
        <taxon>Aplousobranchia</taxon>
        <taxon>Clavelinidae</taxon>
        <taxon>Clavelina</taxon>
    </lineage>
</organism>
<protein>
    <submittedName>
        <fullName evidence="2">Uncharacterized protein</fullName>
    </submittedName>
</protein>
<feature type="region of interest" description="Disordered" evidence="1">
    <location>
        <begin position="1"/>
        <end position="31"/>
    </location>
</feature>
<accession>A0ABP0FF83</accession>
<dbReference type="PANTHER" id="PTHR46114">
    <property type="entry name" value="APPLE DOMAIN-CONTAINING PROTEIN"/>
    <property type="match status" value="1"/>
</dbReference>
<comment type="caution">
    <text evidence="2">The sequence shown here is derived from an EMBL/GenBank/DDBJ whole genome shotgun (WGS) entry which is preliminary data.</text>
</comment>
<reference evidence="2 3" key="1">
    <citation type="submission" date="2024-02" db="EMBL/GenBank/DDBJ databases">
        <authorList>
            <person name="Daric V."/>
            <person name="Darras S."/>
        </authorList>
    </citation>
    <scope>NUCLEOTIDE SEQUENCE [LARGE SCALE GENOMIC DNA]</scope>
</reference>